<accession>A0ABN1YA69</accession>
<gene>
    <name evidence="1" type="ORF">GCM10009613_61480</name>
</gene>
<dbReference type="EMBL" id="BAAAJK010000053">
    <property type="protein sequence ID" value="GAA1402089.1"/>
    <property type="molecule type" value="Genomic_DNA"/>
</dbReference>
<comment type="caution">
    <text evidence="1">The sequence shown here is derived from an EMBL/GenBank/DDBJ whole genome shotgun (WGS) entry which is preliminary data.</text>
</comment>
<organism evidence="1 2">
    <name type="scientific">Pseudonocardia kongjuensis</name>
    <dbReference type="NCBI Taxonomy" id="102227"/>
    <lineage>
        <taxon>Bacteria</taxon>
        <taxon>Bacillati</taxon>
        <taxon>Actinomycetota</taxon>
        <taxon>Actinomycetes</taxon>
        <taxon>Pseudonocardiales</taxon>
        <taxon>Pseudonocardiaceae</taxon>
        <taxon>Pseudonocardia</taxon>
    </lineage>
</organism>
<protein>
    <recommendedName>
        <fullName evidence="3">DUF5753 domain-containing protein</fullName>
    </recommendedName>
</protein>
<reference evidence="1 2" key="1">
    <citation type="journal article" date="2019" name="Int. J. Syst. Evol. Microbiol.">
        <title>The Global Catalogue of Microorganisms (GCM) 10K type strain sequencing project: providing services to taxonomists for standard genome sequencing and annotation.</title>
        <authorList>
            <consortium name="The Broad Institute Genomics Platform"/>
            <consortium name="The Broad Institute Genome Sequencing Center for Infectious Disease"/>
            <person name="Wu L."/>
            <person name="Ma J."/>
        </authorList>
    </citation>
    <scope>NUCLEOTIDE SEQUENCE [LARGE SCALE GENOMIC DNA]</scope>
    <source>
        <strain evidence="1 2">JCM 11896</strain>
    </source>
</reference>
<sequence>METAEQRRADMVPALARLTRSRDYRSTLQAAGVGNSLTVIPALPEDRMSYVFGRLRTFENRAVVAMPCDNEDGYEFGLFWPATAERVVVAEEDDTITMVHEESTVEMFFEYLQTAHTIVIEKVAARFLCGA</sequence>
<evidence type="ECO:0000313" key="1">
    <source>
        <dbReference type="EMBL" id="GAA1402089.1"/>
    </source>
</evidence>
<proteinExistence type="predicted"/>
<keyword evidence="2" id="KW-1185">Reference proteome</keyword>
<name>A0ABN1YA69_9PSEU</name>
<evidence type="ECO:0008006" key="3">
    <source>
        <dbReference type="Google" id="ProtNLM"/>
    </source>
</evidence>
<dbReference type="Proteomes" id="UP001501414">
    <property type="component" value="Unassembled WGS sequence"/>
</dbReference>
<evidence type="ECO:0000313" key="2">
    <source>
        <dbReference type="Proteomes" id="UP001501414"/>
    </source>
</evidence>